<evidence type="ECO:0000313" key="1">
    <source>
        <dbReference type="EMBL" id="GBP68318.1"/>
    </source>
</evidence>
<sequence>MVEFYSCYSKPSPRQVAFRWPLSPAAHAITLRVGALTVMLSENYNAYPPGDTAHASPKGLREKSWEGHAGVCSDAVQCYILRLRESAE</sequence>
<gene>
    <name evidence="1" type="ORF">EVAR_4917_1</name>
</gene>
<protein>
    <submittedName>
        <fullName evidence="1">Uncharacterized protein</fullName>
    </submittedName>
</protein>
<reference evidence="1 2" key="1">
    <citation type="journal article" date="2019" name="Commun. Biol.">
        <title>The bagworm genome reveals a unique fibroin gene that provides high tensile strength.</title>
        <authorList>
            <person name="Kono N."/>
            <person name="Nakamura H."/>
            <person name="Ohtoshi R."/>
            <person name="Tomita M."/>
            <person name="Numata K."/>
            <person name="Arakawa K."/>
        </authorList>
    </citation>
    <scope>NUCLEOTIDE SEQUENCE [LARGE SCALE GENOMIC DNA]</scope>
</reference>
<name>A0A4C1XXK0_EUMVA</name>
<dbReference type="AlphaFoldDB" id="A0A4C1XXK0"/>
<keyword evidence="2" id="KW-1185">Reference proteome</keyword>
<accession>A0A4C1XXK0</accession>
<organism evidence="1 2">
    <name type="scientific">Eumeta variegata</name>
    <name type="common">Bagworm moth</name>
    <name type="synonym">Eumeta japonica</name>
    <dbReference type="NCBI Taxonomy" id="151549"/>
    <lineage>
        <taxon>Eukaryota</taxon>
        <taxon>Metazoa</taxon>
        <taxon>Ecdysozoa</taxon>
        <taxon>Arthropoda</taxon>
        <taxon>Hexapoda</taxon>
        <taxon>Insecta</taxon>
        <taxon>Pterygota</taxon>
        <taxon>Neoptera</taxon>
        <taxon>Endopterygota</taxon>
        <taxon>Lepidoptera</taxon>
        <taxon>Glossata</taxon>
        <taxon>Ditrysia</taxon>
        <taxon>Tineoidea</taxon>
        <taxon>Psychidae</taxon>
        <taxon>Oiketicinae</taxon>
        <taxon>Eumeta</taxon>
    </lineage>
</organism>
<proteinExistence type="predicted"/>
<evidence type="ECO:0000313" key="2">
    <source>
        <dbReference type="Proteomes" id="UP000299102"/>
    </source>
</evidence>
<comment type="caution">
    <text evidence="1">The sequence shown here is derived from an EMBL/GenBank/DDBJ whole genome shotgun (WGS) entry which is preliminary data.</text>
</comment>
<dbReference type="Proteomes" id="UP000299102">
    <property type="component" value="Unassembled WGS sequence"/>
</dbReference>
<dbReference type="EMBL" id="BGZK01001007">
    <property type="protein sequence ID" value="GBP68318.1"/>
    <property type="molecule type" value="Genomic_DNA"/>
</dbReference>